<feature type="coiled-coil region" evidence="1">
    <location>
        <begin position="9"/>
        <end position="36"/>
    </location>
</feature>
<gene>
    <name evidence="2" type="ORF">CELE_T28C6.10</name>
    <name evidence="2 4" type="ORF">T28C6.10</name>
</gene>
<dbReference type="UCSC" id="T28C6.10">
    <property type="organism name" value="c. elegans"/>
</dbReference>
<sequence length="84" mass="10009">MRPQRNSREDQLQEQLNKIKRELDNYKLENFLLKEELIISQSAILFVDDQNKKLVKKCQTLKKNGKPKRMGILGSFTNWIKSLF</sequence>
<dbReference type="SMR" id="A1EHR1"/>
<evidence type="ECO:0000313" key="2">
    <source>
        <dbReference type="EMBL" id="CAL90890.1"/>
    </source>
</evidence>
<reference evidence="2 3" key="1">
    <citation type="journal article" date="1998" name="Science">
        <title>Genome sequence of the nematode C. elegans: a platform for investigating biology.</title>
        <authorList>
            <consortium name="The C. elegans sequencing consortium"/>
            <person name="Sulson J.E."/>
            <person name="Waterston R."/>
        </authorList>
    </citation>
    <scope>NUCLEOTIDE SEQUENCE [LARGE SCALE GENOMIC DNA]</scope>
    <source>
        <strain evidence="2 3">Bristol N2</strain>
    </source>
</reference>
<dbReference type="HOGENOM" id="CLU_2529511_0_0_1"/>
<evidence type="ECO:0000313" key="4">
    <source>
        <dbReference type="WormBase" id="T28C6.10"/>
    </source>
</evidence>
<organism evidence="2 3">
    <name type="scientific">Caenorhabditis elegans</name>
    <dbReference type="NCBI Taxonomy" id="6239"/>
    <lineage>
        <taxon>Eukaryota</taxon>
        <taxon>Metazoa</taxon>
        <taxon>Ecdysozoa</taxon>
        <taxon>Nematoda</taxon>
        <taxon>Chromadorea</taxon>
        <taxon>Rhabditida</taxon>
        <taxon>Rhabditina</taxon>
        <taxon>Rhabditomorpha</taxon>
        <taxon>Rhabditoidea</taxon>
        <taxon>Rhabditidae</taxon>
        <taxon>Peloderinae</taxon>
        <taxon>Caenorhabditis</taxon>
    </lineage>
</organism>
<dbReference type="AGR" id="WB:WBGene00045183"/>
<dbReference type="WormBase" id="T28C6.10">
    <property type="protein sequence ID" value="CE40626"/>
    <property type="gene ID" value="WBGene00045183"/>
</dbReference>
<keyword evidence="1" id="KW-0175">Coiled coil</keyword>
<dbReference type="EMBL" id="BX284604">
    <property type="protein sequence ID" value="CAL90890.1"/>
    <property type="molecule type" value="Genomic_DNA"/>
</dbReference>
<dbReference type="PaxDb" id="6239-T28C6.10"/>
<dbReference type="Proteomes" id="UP000001940">
    <property type="component" value="Chromosome IV"/>
</dbReference>
<protein>
    <submittedName>
        <fullName evidence="2">Transposase</fullName>
    </submittedName>
</protein>
<dbReference type="AlphaFoldDB" id="A1EHR1"/>
<name>A1EHR1_CAEEL</name>
<evidence type="ECO:0000256" key="1">
    <source>
        <dbReference type="SAM" id="Coils"/>
    </source>
</evidence>
<accession>A1EHR1</accession>
<evidence type="ECO:0000313" key="3">
    <source>
        <dbReference type="Proteomes" id="UP000001940"/>
    </source>
</evidence>
<keyword evidence="3" id="KW-1185">Reference proteome</keyword>
<dbReference type="InParanoid" id="A1EHR1"/>
<dbReference type="Bgee" id="WBGene00045183">
    <property type="expression patterns" value="Expressed in embryo and 3 other cell types or tissues"/>
</dbReference>
<proteinExistence type="predicted"/>